<name>A0A9X1QN10_9CORY</name>
<evidence type="ECO:0000256" key="9">
    <source>
        <dbReference type="ARBA" id="ARBA00023295"/>
    </source>
</evidence>
<comment type="subcellular location">
    <subcellularLocation>
        <location evidence="1 15">Cytoplasm</location>
    </subcellularLocation>
</comment>
<dbReference type="EMBL" id="JAKGSI010000002">
    <property type="protein sequence ID" value="MCF4006309.1"/>
    <property type="molecule type" value="Genomic_DNA"/>
</dbReference>
<dbReference type="AlphaFoldDB" id="A0A9X1QN10"/>
<dbReference type="Gene3D" id="2.60.40.10">
    <property type="entry name" value="Immunoglobulins"/>
    <property type="match status" value="1"/>
</dbReference>
<evidence type="ECO:0000256" key="8">
    <source>
        <dbReference type="ARBA" id="ARBA00023277"/>
    </source>
</evidence>
<reference evidence="19" key="1">
    <citation type="submission" date="2022-01" db="EMBL/GenBank/DDBJ databases">
        <title>Corynebacterium sp. nov isolated from isolated from the feces of the greater white-fronted geese (Anser albifrons) at Poyang Lake, PR China.</title>
        <authorList>
            <person name="Liu Q."/>
        </authorList>
    </citation>
    <scope>NUCLEOTIDE SEQUENCE</scope>
    <source>
        <strain evidence="19">JCM 32435</strain>
    </source>
</reference>
<evidence type="ECO:0000313" key="19">
    <source>
        <dbReference type="EMBL" id="MCF4006309.1"/>
    </source>
</evidence>
<dbReference type="CDD" id="cd11325">
    <property type="entry name" value="AmyAc_GTHase"/>
    <property type="match status" value="1"/>
</dbReference>
<comment type="similarity">
    <text evidence="3 14">Belongs to the glycosyl hydrolase 13 family.</text>
</comment>
<organism evidence="19 20">
    <name type="scientific">Corynebacterium uropygiale</name>
    <dbReference type="NCBI Taxonomy" id="1775911"/>
    <lineage>
        <taxon>Bacteria</taxon>
        <taxon>Bacillati</taxon>
        <taxon>Actinomycetota</taxon>
        <taxon>Actinomycetes</taxon>
        <taxon>Mycobacteriales</taxon>
        <taxon>Corynebacteriaceae</taxon>
        <taxon>Corynebacterium</taxon>
    </lineage>
</organism>
<dbReference type="Pfam" id="PF11941">
    <property type="entry name" value="DUF3459"/>
    <property type="match status" value="1"/>
</dbReference>
<dbReference type="GO" id="GO:0033942">
    <property type="term" value="F:4-alpha-D-(1-&gt;4)-alpha-D-glucanotrehalose trehalohydrolase activity"/>
    <property type="evidence" value="ECO:0007669"/>
    <property type="project" value="UniProtKB-EC"/>
</dbReference>
<evidence type="ECO:0000256" key="5">
    <source>
        <dbReference type="ARBA" id="ARBA00015938"/>
    </source>
</evidence>
<dbReference type="EC" id="3.2.1.141" evidence="4 13"/>
<protein>
    <recommendedName>
        <fullName evidence="5 13">Malto-oligosyltrehalose trehalohydrolase</fullName>
        <shortName evidence="14">MTHase</shortName>
        <ecNumber evidence="4 13">3.2.1.141</ecNumber>
    </recommendedName>
    <alternativeName>
        <fullName evidence="11 14">4-alpha-D-((1-&gt;4)-alpha-D-glucano)trehalose trehalohydrolase</fullName>
    </alternativeName>
    <alternativeName>
        <fullName evidence="10 14">Maltooligosyl trehalose trehalohydrolase</fullName>
    </alternativeName>
</protein>
<dbReference type="Pfam" id="PF02922">
    <property type="entry name" value="CBM_48"/>
    <property type="match status" value="1"/>
</dbReference>
<feature type="binding site" evidence="16">
    <location>
        <begin position="313"/>
        <end position="317"/>
    </location>
    <ligand>
        <name>substrate</name>
    </ligand>
</feature>
<dbReference type="InterPro" id="IPR017853">
    <property type="entry name" value="GH"/>
</dbReference>
<evidence type="ECO:0000256" key="13">
    <source>
        <dbReference type="NCBIfam" id="TIGR02402"/>
    </source>
</evidence>
<dbReference type="SMART" id="SM00642">
    <property type="entry name" value="Aamy"/>
    <property type="match status" value="1"/>
</dbReference>
<accession>A0A9X1QN10</accession>
<dbReference type="PANTHER" id="PTHR43651:SF11">
    <property type="entry name" value="MALTO-OLIGOSYLTREHALOSE TREHALOHYDROLASE"/>
    <property type="match status" value="1"/>
</dbReference>
<dbReference type="GO" id="GO:0005737">
    <property type="term" value="C:cytoplasm"/>
    <property type="evidence" value="ECO:0007669"/>
    <property type="project" value="UniProtKB-SubCell"/>
</dbReference>
<dbReference type="InterPro" id="IPR022567">
    <property type="entry name" value="DUF3459"/>
</dbReference>
<dbReference type="SUPFAM" id="SSF51445">
    <property type="entry name" value="(Trans)glycosidases"/>
    <property type="match status" value="1"/>
</dbReference>
<dbReference type="Gene3D" id="3.20.20.80">
    <property type="entry name" value="Glycosidases"/>
    <property type="match status" value="1"/>
</dbReference>
<keyword evidence="8" id="KW-0119">Carbohydrate metabolism</keyword>
<dbReference type="InterPro" id="IPR013783">
    <property type="entry name" value="Ig-like_fold"/>
</dbReference>
<evidence type="ECO:0000256" key="3">
    <source>
        <dbReference type="ARBA" id="ARBA00008061"/>
    </source>
</evidence>
<feature type="site" description="Transition state stabilizer" evidence="17">
    <location>
        <position position="384"/>
    </location>
</feature>
<evidence type="ECO:0000256" key="12">
    <source>
        <dbReference type="ARBA" id="ARBA00034013"/>
    </source>
</evidence>
<feature type="active site" description="Proton donor" evidence="15">
    <location>
        <position position="288"/>
    </location>
</feature>
<proteinExistence type="inferred from homology"/>
<dbReference type="InterPro" id="IPR006047">
    <property type="entry name" value="GH13_cat_dom"/>
</dbReference>
<dbReference type="CDD" id="cd02853">
    <property type="entry name" value="E_set_MTHase_like_N"/>
    <property type="match status" value="1"/>
</dbReference>
<feature type="binding site" evidence="16">
    <location>
        <begin position="249"/>
        <end position="254"/>
    </location>
    <ligand>
        <name>substrate</name>
    </ligand>
</feature>
<dbReference type="InterPro" id="IPR004193">
    <property type="entry name" value="Glyco_hydro_13_N"/>
</dbReference>
<evidence type="ECO:0000256" key="15">
    <source>
        <dbReference type="PIRSR" id="PIRSR006337-1"/>
    </source>
</evidence>
<evidence type="ECO:0000256" key="6">
    <source>
        <dbReference type="ARBA" id="ARBA00022490"/>
    </source>
</evidence>
<dbReference type="InterPro" id="IPR044901">
    <property type="entry name" value="Trehalose_TreZ_E-set_sf"/>
</dbReference>
<dbReference type="SUPFAM" id="SSF81296">
    <property type="entry name" value="E set domains"/>
    <property type="match status" value="1"/>
</dbReference>
<dbReference type="PANTHER" id="PTHR43651">
    <property type="entry name" value="1,4-ALPHA-GLUCAN-BRANCHING ENZYME"/>
    <property type="match status" value="1"/>
</dbReference>
<evidence type="ECO:0000256" key="2">
    <source>
        <dbReference type="ARBA" id="ARBA00005199"/>
    </source>
</evidence>
<evidence type="ECO:0000256" key="16">
    <source>
        <dbReference type="PIRSR" id="PIRSR006337-2"/>
    </source>
</evidence>
<evidence type="ECO:0000256" key="17">
    <source>
        <dbReference type="PIRSR" id="PIRSR006337-3"/>
    </source>
</evidence>
<dbReference type="Gene3D" id="1.10.10.760">
    <property type="entry name" value="E-set domains of sugar-utilizing enzymes"/>
    <property type="match status" value="1"/>
</dbReference>
<feature type="binding site" evidence="16">
    <location>
        <begin position="383"/>
        <end position="388"/>
    </location>
    <ligand>
        <name>substrate</name>
    </ligand>
</feature>
<evidence type="ECO:0000313" key="20">
    <source>
        <dbReference type="Proteomes" id="UP001139336"/>
    </source>
</evidence>
<dbReference type="NCBIfam" id="TIGR02402">
    <property type="entry name" value="trehalose_TreZ"/>
    <property type="match status" value="1"/>
</dbReference>
<feature type="domain" description="Glycosyl hydrolase family 13 catalytic" evidence="18">
    <location>
        <begin position="80"/>
        <end position="457"/>
    </location>
</feature>
<dbReference type="PIRSF" id="PIRSF006337">
    <property type="entry name" value="Trehalose_TreZ"/>
    <property type="match status" value="1"/>
</dbReference>
<evidence type="ECO:0000256" key="1">
    <source>
        <dbReference type="ARBA" id="ARBA00004496"/>
    </source>
</evidence>
<comment type="caution">
    <text evidence="19">The sequence shown here is derived from an EMBL/GenBank/DDBJ whole genome shotgun (WGS) entry which is preliminary data.</text>
</comment>
<feature type="active site" description="Nucleophile" evidence="15">
    <location>
        <position position="251"/>
    </location>
</feature>
<evidence type="ECO:0000256" key="4">
    <source>
        <dbReference type="ARBA" id="ARBA00012268"/>
    </source>
</evidence>
<evidence type="ECO:0000256" key="10">
    <source>
        <dbReference type="ARBA" id="ARBA00032057"/>
    </source>
</evidence>
<gene>
    <name evidence="19" type="primary">treZ</name>
    <name evidence="19" type="ORF">L1O03_03830</name>
</gene>
<keyword evidence="6" id="KW-0963">Cytoplasm</keyword>
<sequence>MMTEQTCIAVWAPRPERVDLITESEDGQRSTHPMRRDGQWWRSDVPATPGLRYGFQIDGDIIAPDPRTQALPDGPHGLGQVIDQDFPWTDEQWTGRAFPGTILYEAHVGTMSPEGTFDGLISKLDHLVSLGVNALELMPIQPFGGTRNWGYDGVSWHAVHEGYGGPDGLRRLVDAAHGKGLAVYLDVVYNHFGPDGNYTGLFGPYTSEGSATGWGEVVNISGPDSDEVRSYICDAVRQWLEVYHIDGLRLDAVHAYDDTGAYSIMEDIEAVAEEVGARTGVPRSIVAESDLNDPRLITSAEAGGYGLAAQWTDDIHHALHTLVSGEQHAYYEDFGSLEHLLLTLRSAYRFQRSYSAFRRRIHGRPVDIRRIPAHRFVTYTTTHDQTGNRARGDRPSMNLSPAQQVLKAAVILSSPFTPMLFMGEEFGAQTPFPFFCSHTDEELNRLTREGRYREFARSGWDESTVPDPSAEDTFRSAVLDWSWDSEQQSIHDAYRTLLHLRGKLQLARPWLTEFDVDGGDDHHRWVSFGYEDVRLIANLSDSPIEVPYGGHLAYTFTSPEVREENTTLDAWGFALLTEPRRAA</sequence>
<dbReference type="InterPro" id="IPR012768">
    <property type="entry name" value="Trehalose_TreZ"/>
</dbReference>
<evidence type="ECO:0000256" key="11">
    <source>
        <dbReference type="ARBA" id="ARBA00033284"/>
    </source>
</evidence>
<dbReference type="Pfam" id="PF00128">
    <property type="entry name" value="Alpha-amylase"/>
    <property type="match status" value="1"/>
</dbReference>
<comment type="catalytic activity">
    <reaction evidence="12 14">
        <text>hydrolysis of (1-&gt;4)-alpha-D-glucosidic linkage in 4-alpha-D-[(1-&gt;4)-alpha-D-glucanosyl]n trehalose to yield trehalose and (1-&gt;4)-alpha-D-glucan.</text>
        <dbReference type="EC" id="3.2.1.141"/>
    </reaction>
</comment>
<keyword evidence="7 14" id="KW-0378">Hydrolase</keyword>
<evidence type="ECO:0000256" key="7">
    <source>
        <dbReference type="ARBA" id="ARBA00022801"/>
    </source>
</evidence>
<dbReference type="GO" id="GO:0005992">
    <property type="term" value="P:trehalose biosynthetic process"/>
    <property type="evidence" value="ECO:0007669"/>
    <property type="project" value="UniProtKB-UniRule"/>
</dbReference>
<keyword evidence="9 14" id="KW-0326">Glycosidase</keyword>
<dbReference type="InterPro" id="IPR014756">
    <property type="entry name" value="Ig_E-set"/>
</dbReference>
<keyword evidence="20" id="KW-1185">Reference proteome</keyword>
<dbReference type="Proteomes" id="UP001139336">
    <property type="component" value="Unassembled WGS sequence"/>
</dbReference>
<evidence type="ECO:0000259" key="18">
    <source>
        <dbReference type="SMART" id="SM00642"/>
    </source>
</evidence>
<evidence type="ECO:0000256" key="14">
    <source>
        <dbReference type="PIRNR" id="PIRNR006337"/>
    </source>
</evidence>
<comment type="pathway">
    <text evidence="2 14">Glycan biosynthesis; trehalose biosynthesis.</text>
</comment>